<proteinExistence type="inferred from homology"/>
<keyword evidence="15" id="KW-1185">Reference proteome</keyword>
<evidence type="ECO:0000256" key="2">
    <source>
        <dbReference type="ARBA" id="ARBA00022723"/>
    </source>
</evidence>
<keyword evidence="4" id="KW-0464">Manganese</keyword>
<dbReference type="GO" id="GO:0008893">
    <property type="term" value="F:guanosine-3',5'-bis(diphosphate) 3'-diphosphatase activity"/>
    <property type="evidence" value="ECO:0007669"/>
    <property type="project" value="UniProtKB-EC"/>
</dbReference>
<reference evidence="14 15" key="1">
    <citation type="submission" date="2017-03" db="EMBL/GenBank/DDBJ databases">
        <title>Widespread Adenine N6-methylation of Active Genes in Fungi.</title>
        <authorList>
            <consortium name="DOE Joint Genome Institute"/>
            <person name="Mondo S.J."/>
            <person name="Dannebaum R.O."/>
            <person name="Kuo R.C."/>
            <person name="Louie K.B."/>
            <person name="Bewick A.J."/>
            <person name="Labutti K."/>
            <person name="Haridas S."/>
            <person name="Kuo A."/>
            <person name="Salamov A."/>
            <person name="Ahrendt S.R."/>
            <person name="Lau R."/>
            <person name="Bowen B.P."/>
            <person name="Lipzen A."/>
            <person name="Sullivan W."/>
            <person name="Andreopoulos W.B."/>
            <person name="Clum A."/>
            <person name="Lindquist E."/>
            <person name="Daum C."/>
            <person name="Northen T.R."/>
            <person name="Ramamoorthy G."/>
            <person name="Schmitz R.J."/>
            <person name="Gryganskyi A."/>
            <person name="Culley D."/>
            <person name="Magnuson J."/>
            <person name="James T.Y."/>
            <person name="O'Malley M.A."/>
            <person name="Stajich J.E."/>
            <person name="Spatafora J.W."/>
            <person name="Visel A."/>
            <person name="Grigoriev I.V."/>
        </authorList>
    </citation>
    <scope>NUCLEOTIDE SEQUENCE [LARGE SCALE GENOMIC DNA]</scope>
    <source>
        <strain evidence="14 15">NRRL Y-17943</strain>
    </source>
</reference>
<evidence type="ECO:0000256" key="10">
    <source>
        <dbReference type="ARBA" id="ARBA00041770"/>
    </source>
</evidence>
<dbReference type="SUPFAM" id="SSF109604">
    <property type="entry name" value="HD-domain/PDEase-like"/>
    <property type="match status" value="1"/>
</dbReference>
<dbReference type="AlphaFoldDB" id="A0A1Y1U7E9"/>
<dbReference type="RefSeq" id="XP_021867791.1">
    <property type="nucleotide sequence ID" value="XM_022017289.1"/>
</dbReference>
<dbReference type="Pfam" id="PF13328">
    <property type="entry name" value="HD_4"/>
    <property type="match status" value="1"/>
</dbReference>
<dbReference type="GeneID" id="33559098"/>
<dbReference type="PANTHER" id="PTHR46246:SF1">
    <property type="entry name" value="GUANOSINE-3',5'-BIS(DIPHOSPHATE) 3'-PYROPHOSPHOHYDROLASE MESH1"/>
    <property type="match status" value="1"/>
</dbReference>
<dbReference type="FunFam" id="1.10.3210.10:FF:000012">
    <property type="entry name" value="HD domain containing 3"/>
    <property type="match status" value="1"/>
</dbReference>
<gene>
    <name evidence="14" type="ORF">BD324DRAFT_639852</name>
</gene>
<dbReference type="GO" id="GO:0046872">
    <property type="term" value="F:metal ion binding"/>
    <property type="evidence" value="ECO:0007669"/>
    <property type="project" value="UniProtKB-KW"/>
</dbReference>
<evidence type="ECO:0000313" key="14">
    <source>
        <dbReference type="EMBL" id="ORX33456.1"/>
    </source>
</evidence>
<evidence type="ECO:0000256" key="1">
    <source>
        <dbReference type="ARBA" id="ARBA00001936"/>
    </source>
</evidence>
<feature type="compositionally biased region" description="Polar residues" evidence="12">
    <location>
        <begin position="1"/>
        <end position="17"/>
    </location>
</feature>
<keyword evidence="2" id="KW-0479">Metal-binding</keyword>
<dbReference type="PANTHER" id="PTHR46246">
    <property type="entry name" value="GUANOSINE-3',5'-BIS(DIPHOSPHATE) 3'-PYROPHOSPHOHYDROLASE MESH1"/>
    <property type="match status" value="1"/>
</dbReference>
<evidence type="ECO:0000256" key="6">
    <source>
        <dbReference type="ARBA" id="ARBA00037781"/>
    </source>
</evidence>
<sequence length="306" mass="34249">MSSTIPPSLRSEFSQRPHSPHRFPSNRPSSAVDLTELPNTPPVQDHQHLAPSPPLSRVSSRSHDAPNHHYHPYTTSPGLEEDGVMCFGDMALLLKTIDFAAMKHSSQRRKDVDQTPYINHPIACANFLASTGITDIRVLQAAVLHDTVEDTNTTIPEIAEVFGIDVATIVEECTDNTALSGQERKAEQVRTAGSKSKEAQQVKLADKLHNLESIRRSPPDGWTARRVQNYFIWAKEVTDACAEAHPPLADRLERLYKTAYTKVNGKYYPCHPQICGPMTEDEKHRIDSRWTCLKPGEKPSPKPIFF</sequence>
<dbReference type="SMART" id="SM00471">
    <property type="entry name" value="HDc"/>
    <property type="match status" value="1"/>
</dbReference>
<evidence type="ECO:0000256" key="3">
    <source>
        <dbReference type="ARBA" id="ARBA00022801"/>
    </source>
</evidence>
<dbReference type="STRING" id="4999.A0A1Y1U7E9"/>
<evidence type="ECO:0000256" key="8">
    <source>
        <dbReference type="ARBA" id="ARBA00040793"/>
    </source>
</evidence>
<evidence type="ECO:0000256" key="12">
    <source>
        <dbReference type="SAM" id="MobiDB-lite"/>
    </source>
</evidence>
<evidence type="ECO:0000256" key="11">
    <source>
        <dbReference type="ARBA" id="ARBA00047968"/>
    </source>
</evidence>
<comment type="similarity">
    <text evidence="7">Belongs to the MESH1 family.</text>
</comment>
<protein>
    <recommendedName>
        <fullName evidence="8">Guanosine-3',5'-bis(diphosphate) 3'-pyrophosphohydrolase MESH1</fullName>
        <ecNumber evidence="5">3.1.7.2</ecNumber>
    </recommendedName>
    <alternativeName>
        <fullName evidence="9">Metazoan SpoT homolog 1</fullName>
    </alternativeName>
    <alternativeName>
        <fullName evidence="10">Penta-phosphate guanosine-3'-pyrophosphohydrolase</fullName>
    </alternativeName>
</protein>
<evidence type="ECO:0000256" key="7">
    <source>
        <dbReference type="ARBA" id="ARBA00038354"/>
    </source>
</evidence>
<evidence type="ECO:0000313" key="15">
    <source>
        <dbReference type="Proteomes" id="UP000193218"/>
    </source>
</evidence>
<dbReference type="EC" id="3.1.7.2" evidence="5"/>
<comment type="function">
    <text evidence="6">ppGpp hydrolyzing enzyme involved in starvation response.</text>
</comment>
<evidence type="ECO:0000256" key="4">
    <source>
        <dbReference type="ARBA" id="ARBA00023211"/>
    </source>
</evidence>
<keyword evidence="3" id="KW-0378">Hydrolase</keyword>
<evidence type="ECO:0000259" key="13">
    <source>
        <dbReference type="SMART" id="SM00471"/>
    </source>
</evidence>
<evidence type="ECO:0000256" key="9">
    <source>
        <dbReference type="ARBA" id="ARBA00041464"/>
    </source>
</evidence>
<dbReference type="InParanoid" id="A0A1Y1U7E9"/>
<feature type="region of interest" description="Disordered" evidence="12">
    <location>
        <begin position="181"/>
        <end position="202"/>
    </location>
</feature>
<name>A0A1Y1U7E9_9TREE</name>
<organism evidence="14 15">
    <name type="scientific">Kockovaella imperatae</name>
    <dbReference type="NCBI Taxonomy" id="4999"/>
    <lineage>
        <taxon>Eukaryota</taxon>
        <taxon>Fungi</taxon>
        <taxon>Dikarya</taxon>
        <taxon>Basidiomycota</taxon>
        <taxon>Agaricomycotina</taxon>
        <taxon>Tremellomycetes</taxon>
        <taxon>Tremellales</taxon>
        <taxon>Cuniculitremaceae</taxon>
        <taxon>Kockovaella</taxon>
    </lineage>
</organism>
<dbReference type="EMBL" id="NBSH01000021">
    <property type="protein sequence ID" value="ORX33456.1"/>
    <property type="molecule type" value="Genomic_DNA"/>
</dbReference>
<dbReference type="Gene3D" id="1.10.3210.10">
    <property type="entry name" value="Hypothetical protein af1432"/>
    <property type="match status" value="1"/>
</dbReference>
<comment type="cofactor">
    <cofactor evidence="1">
        <name>Mn(2+)</name>
        <dbReference type="ChEBI" id="CHEBI:29035"/>
    </cofactor>
</comment>
<comment type="catalytic activity">
    <reaction evidence="11">
        <text>guanosine 3',5'-bis(diphosphate) + H2O = GDP + diphosphate + H(+)</text>
        <dbReference type="Rhea" id="RHEA:14253"/>
        <dbReference type="ChEBI" id="CHEBI:15377"/>
        <dbReference type="ChEBI" id="CHEBI:15378"/>
        <dbReference type="ChEBI" id="CHEBI:33019"/>
        <dbReference type="ChEBI" id="CHEBI:58189"/>
        <dbReference type="ChEBI" id="CHEBI:77828"/>
        <dbReference type="EC" id="3.1.7.2"/>
    </reaction>
</comment>
<evidence type="ECO:0000256" key="5">
    <source>
        <dbReference type="ARBA" id="ARBA00024387"/>
    </source>
</evidence>
<feature type="domain" description="HD/PDEase" evidence="13">
    <location>
        <begin position="113"/>
        <end position="220"/>
    </location>
</feature>
<dbReference type="Proteomes" id="UP000193218">
    <property type="component" value="Unassembled WGS sequence"/>
</dbReference>
<feature type="region of interest" description="Disordered" evidence="12">
    <location>
        <begin position="1"/>
        <end position="76"/>
    </location>
</feature>
<dbReference type="InterPro" id="IPR052194">
    <property type="entry name" value="MESH1"/>
</dbReference>
<comment type="caution">
    <text evidence="14">The sequence shown here is derived from an EMBL/GenBank/DDBJ whole genome shotgun (WGS) entry which is preliminary data.</text>
</comment>
<dbReference type="OrthoDB" id="430679at2759"/>
<dbReference type="InterPro" id="IPR003607">
    <property type="entry name" value="HD/PDEase_dom"/>
</dbReference>
<accession>A0A1Y1U7E9</accession>